<gene>
    <name evidence="1" type="ORF">B0T26DRAFT_724201</name>
</gene>
<organism evidence="1 2">
    <name type="scientific">Lasiosphaeria miniovina</name>
    <dbReference type="NCBI Taxonomy" id="1954250"/>
    <lineage>
        <taxon>Eukaryota</taxon>
        <taxon>Fungi</taxon>
        <taxon>Dikarya</taxon>
        <taxon>Ascomycota</taxon>
        <taxon>Pezizomycotina</taxon>
        <taxon>Sordariomycetes</taxon>
        <taxon>Sordariomycetidae</taxon>
        <taxon>Sordariales</taxon>
        <taxon>Lasiosphaeriaceae</taxon>
        <taxon>Lasiosphaeria</taxon>
    </lineage>
</organism>
<dbReference type="AlphaFoldDB" id="A0AA40DSA7"/>
<name>A0AA40DSA7_9PEZI</name>
<dbReference type="GeneID" id="85325934"/>
<protein>
    <recommendedName>
        <fullName evidence="3">HNH nuclease domain-containing protein</fullName>
    </recommendedName>
</protein>
<evidence type="ECO:0000313" key="2">
    <source>
        <dbReference type="Proteomes" id="UP001172101"/>
    </source>
</evidence>
<comment type="caution">
    <text evidence="1">The sequence shown here is derived from an EMBL/GenBank/DDBJ whole genome shotgun (WGS) entry which is preliminary data.</text>
</comment>
<accession>A0AA40DSA7</accession>
<dbReference type="RefSeq" id="XP_060293452.1">
    <property type="nucleotide sequence ID" value="XM_060442664.1"/>
</dbReference>
<proteinExistence type="predicted"/>
<dbReference type="EMBL" id="JAUIRO010000006">
    <property type="protein sequence ID" value="KAK0710148.1"/>
    <property type="molecule type" value="Genomic_DNA"/>
</dbReference>
<dbReference type="Proteomes" id="UP001172101">
    <property type="component" value="Unassembled WGS sequence"/>
</dbReference>
<keyword evidence="2" id="KW-1185">Reference proteome</keyword>
<evidence type="ECO:0008006" key="3">
    <source>
        <dbReference type="Google" id="ProtNLM"/>
    </source>
</evidence>
<evidence type="ECO:0000313" key="1">
    <source>
        <dbReference type="EMBL" id="KAK0710148.1"/>
    </source>
</evidence>
<reference evidence="1" key="1">
    <citation type="submission" date="2023-06" db="EMBL/GenBank/DDBJ databases">
        <title>Genome-scale phylogeny and comparative genomics of the fungal order Sordariales.</title>
        <authorList>
            <consortium name="Lawrence Berkeley National Laboratory"/>
            <person name="Hensen N."/>
            <person name="Bonometti L."/>
            <person name="Westerberg I."/>
            <person name="Brannstrom I.O."/>
            <person name="Guillou S."/>
            <person name="Cros-Aarteil S."/>
            <person name="Calhoun S."/>
            <person name="Haridas S."/>
            <person name="Kuo A."/>
            <person name="Mondo S."/>
            <person name="Pangilinan J."/>
            <person name="Riley R."/>
            <person name="LaButti K."/>
            <person name="Andreopoulos B."/>
            <person name="Lipzen A."/>
            <person name="Chen C."/>
            <person name="Yanf M."/>
            <person name="Daum C."/>
            <person name="Ng V."/>
            <person name="Clum A."/>
            <person name="Steindorff A."/>
            <person name="Ohm R."/>
            <person name="Martin F."/>
            <person name="Silar P."/>
            <person name="Natvig D."/>
            <person name="Lalanne C."/>
            <person name="Gautier V."/>
            <person name="Ament-velasquez S.L."/>
            <person name="Kruys A."/>
            <person name="Hutchinson M.I."/>
            <person name="Powell A.J."/>
            <person name="Barry K."/>
            <person name="Miller A.N."/>
            <person name="Grigoriev I.V."/>
            <person name="Debuchy R."/>
            <person name="Gladieux P."/>
            <person name="Thoren M.H."/>
            <person name="Johannesson H."/>
        </authorList>
    </citation>
    <scope>NUCLEOTIDE SEQUENCE</scope>
    <source>
        <strain evidence="1">SMH2392-1A</strain>
    </source>
</reference>
<sequence length="354" mass="39754">MEWIDPLRNMSLGVSHPAPESVASSELSSVFNNDEEWYDARNSLVDTLKHRYTPNGPEDDTFTVLRVFVMKLPKDGQLALMSEIYDLMDDPPKLRQLRNFLVGAILKPMKAAGGKGPKTPITPSPHAAARDEVLLSMTTIEPSSRKDQPRLKANCLQREGYRCALSRYIDMNMRHKVSASTAPTTKIRTHCACILPFALGNFDEEKAQGTENKAMIWWALYRYFPDLKGQIGPESINQCQNAITMWTALHEEFGCFNLALEPLGNDRYQVHWLICEGISIPPIITFTSNDPSVPLPDPKYLWCHFRVAEILEVSGIGQKITDTMDSEAWDPENIDPNGSTDIGSILSRKMLTGI</sequence>